<dbReference type="InParanoid" id="A0A2K3D077"/>
<dbReference type="EMBL" id="CM008974">
    <property type="protein sequence ID" value="PNW73944.1"/>
    <property type="molecule type" value="Genomic_DNA"/>
</dbReference>
<dbReference type="KEGG" id="cre:CHLRE_13g579150v5"/>
<dbReference type="Gramene" id="PNW73944">
    <property type="protein sequence ID" value="PNW73944"/>
    <property type="gene ID" value="CHLRE_13g579150v5"/>
</dbReference>
<gene>
    <name evidence="5" type="ORF">CHLRE_13g579150v5</name>
</gene>
<protein>
    <recommendedName>
        <fullName evidence="8">Mitochondrial ribosomal protein L28</fullName>
    </recommendedName>
</protein>
<evidence type="ECO:0000256" key="2">
    <source>
        <dbReference type="ARBA" id="ARBA00022980"/>
    </source>
</evidence>
<dbReference type="OMA" id="WEVMSAL"/>
<feature type="region of interest" description="Disordered" evidence="4">
    <location>
        <begin position="129"/>
        <end position="153"/>
    </location>
</feature>
<keyword evidence="2" id="KW-0689">Ribosomal protein</keyword>
<evidence type="ECO:0008006" key="8">
    <source>
        <dbReference type="Google" id="ProtNLM"/>
    </source>
</evidence>
<dbReference type="PANTHER" id="PTHR13528">
    <property type="entry name" value="39S RIBOSOMAL PROTEIN L28, MITOCHONDRIAL"/>
    <property type="match status" value="1"/>
</dbReference>
<evidence type="ECO:0000313" key="5">
    <source>
        <dbReference type="EMBL" id="PNW73944.1"/>
    </source>
</evidence>
<dbReference type="PDB" id="7PKT">
    <property type="method" value="EM"/>
    <property type="resolution" value="3.00 A"/>
    <property type="chains" value="v=1-153"/>
</dbReference>
<name>A0A2K3D077_CHLRE</name>
<dbReference type="ExpressionAtlas" id="A0A2K3D077">
    <property type="expression patterns" value="baseline"/>
</dbReference>
<dbReference type="GeneID" id="5719290"/>
<dbReference type="Gene3D" id="2.30.170.40">
    <property type="entry name" value="Ribosomal protein L28/L24"/>
    <property type="match status" value="1"/>
</dbReference>
<accession>A0A2K3D077</accession>
<dbReference type="PaxDb" id="3055-EDP08812"/>
<evidence type="ECO:0000256" key="3">
    <source>
        <dbReference type="ARBA" id="ARBA00023274"/>
    </source>
</evidence>
<dbReference type="OrthoDB" id="361870at2759"/>
<sequence>MSSNVRQLISRLIPPARKQFEHLQAHRRDVVWGDTQITLRVRQYPKSKDERVSLVLPNWHRVRLWSEALGRKVELVMTKDTLRHIEDMGGLDAYLIKTPESRLKSNPASAVKWEVMSALRRREAAAMMARGGRGGAAGGDGSGAAGAAGKEST</sequence>
<dbReference type="Proteomes" id="UP000006906">
    <property type="component" value="Chromosome 13"/>
</dbReference>
<dbReference type="PANTHER" id="PTHR13528:SF2">
    <property type="entry name" value="LARGE RIBOSOMAL SUBUNIT PROTEIN BL28M"/>
    <property type="match status" value="1"/>
</dbReference>
<dbReference type="InterPro" id="IPR034704">
    <property type="entry name" value="Ribosomal_bL28/bL31-like_sf"/>
</dbReference>
<dbReference type="EMDB" id="EMD-13480"/>
<dbReference type="GO" id="GO:0005840">
    <property type="term" value="C:ribosome"/>
    <property type="evidence" value="ECO:0007669"/>
    <property type="project" value="UniProtKB-KW"/>
</dbReference>
<dbReference type="SUPFAM" id="SSF143800">
    <property type="entry name" value="L28p-like"/>
    <property type="match status" value="1"/>
</dbReference>
<feature type="compositionally biased region" description="Gly residues" evidence="4">
    <location>
        <begin position="131"/>
        <end position="146"/>
    </location>
</feature>
<evidence type="ECO:0000256" key="1">
    <source>
        <dbReference type="ARBA" id="ARBA00008760"/>
    </source>
</evidence>
<evidence type="ECO:0007829" key="7">
    <source>
        <dbReference type="PDB" id="7PKT"/>
    </source>
</evidence>
<reference evidence="5 6" key="1">
    <citation type="journal article" date="2007" name="Science">
        <title>The Chlamydomonas genome reveals the evolution of key animal and plant functions.</title>
        <authorList>
            <person name="Merchant S.S."/>
            <person name="Prochnik S.E."/>
            <person name="Vallon O."/>
            <person name="Harris E.H."/>
            <person name="Karpowicz S.J."/>
            <person name="Witman G.B."/>
            <person name="Terry A."/>
            <person name="Salamov A."/>
            <person name="Fritz-Laylin L.K."/>
            <person name="Marechal-Drouard L."/>
            <person name="Marshall W.F."/>
            <person name="Qu L.H."/>
            <person name="Nelson D.R."/>
            <person name="Sanderfoot A.A."/>
            <person name="Spalding M.H."/>
            <person name="Kapitonov V.V."/>
            <person name="Ren Q."/>
            <person name="Ferris P."/>
            <person name="Lindquist E."/>
            <person name="Shapiro H."/>
            <person name="Lucas S.M."/>
            <person name="Grimwood J."/>
            <person name="Schmutz J."/>
            <person name="Cardol P."/>
            <person name="Cerutti H."/>
            <person name="Chanfreau G."/>
            <person name="Chen C.L."/>
            <person name="Cognat V."/>
            <person name="Croft M.T."/>
            <person name="Dent R."/>
            <person name="Dutcher S."/>
            <person name="Fernandez E."/>
            <person name="Fukuzawa H."/>
            <person name="Gonzalez-Ballester D."/>
            <person name="Gonzalez-Halphen D."/>
            <person name="Hallmann A."/>
            <person name="Hanikenne M."/>
            <person name="Hippler M."/>
            <person name="Inwood W."/>
            <person name="Jabbari K."/>
            <person name="Kalanon M."/>
            <person name="Kuras R."/>
            <person name="Lefebvre P.A."/>
            <person name="Lemaire S.D."/>
            <person name="Lobanov A.V."/>
            <person name="Lohr M."/>
            <person name="Manuell A."/>
            <person name="Meier I."/>
            <person name="Mets L."/>
            <person name="Mittag M."/>
            <person name="Mittelmeier T."/>
            <person name="Moroney J.V."/>
            <person name="Moseley J."/>
            <person name="Napoli C."/>
            <person name="Nedelcu A.M."/>
            <person name="Niyogi K."/>
            <person name="Novoselov S.V."/>
            <person name="Paulsen I.T."/>
            <person name="Pazour G."/>
            <person name="Purton S."/>
            <person name="Ral J.P."/>
            <person name="Riano-Pachon D.M."/>
            <person name="Riekhof W."/>
            <person name="Rymarquis L."/>
            <person name="Schroda M."/>
            <person name="Stern D."/>
            <person name="Umen J."/>
            <person name="Willows R."/>
            <person name="Wilson N."/>
            <person name="Zimmer S.L."/>
            <person name="Allmer J."/>
            <person name="Balk J."/>
            <person name="Bisova K."/>
            <person name="Chen C.J."/>
            <person name="Elias M."/>
            <person name="Gendler K."/>
            <person name="Hauser C."/>
            <person name="Lamb M.R."/>
            <person name="Ledford H."/>
            <person name="Long J.C."/>
            <person name="Minagawa J."/>
            <person name="Page M.D."/>
            <person name="Pan J."/>
            <person name="Pootakham W."/>
            <person name="Roje S."/>
            <person name="Rose A."/>
            <person name="Stahlberg E."/>
            <person name="Terauchi A.M."/>
            <person name="Yang P."/>
            <person name="Ball S."/>
            <person name="Bowler C."/>
            <person name="Dieckmann C.L."/>
            <person name="Gladyshev V.N."/>
            <person name="Green P."/>
            <person name="Jorgensen R."/>
            <person name="Mayfield S."/>
            <person name="Mueller-Roeber B."/>
            <person name="Rajamani S."/>
            <person name="Sayre R.T."/>
            <person name="Brokstein P."/>
            <person name="Dubchak I."/>
            <person name="Goodstein D."/>
            <person name="Hornick L."/>
            <person name="Huang Y.W."/>
            <person name="Jhaveri J."/>
            <person name="Luo Y."/>
            <person name="Martinez D."/>
            <person name="Ngau W.C."/>
            <person name="Otillar B."/>
            <person name="Poliakov A."/>
            <person name="Porter A."/>
            <person name="Szajkowski L."/>
            <person name="Werner G."/>
            <person name="Zhou K."/>
            <person name="Grigoriev I.V."/>
            <person name="Rokhsar D.S."/>
            <person name="Grossman A.R."/>
        </authorList>
    </citation>
    <scope>NUCLEOTIDE SEQUENCE [LARGE SCALE GENOMIC DNA]</scope>
    <source>
        <strain evidence="6">CC-503</strain>
    </source>
</reference>
<keyword evidence="7" id="KW-0002">3D-structure</keyword>
<dbReference type="GO" id="GO:0003735">
    <property type="term" value="F:structural constituent of ribosome"/>
    <property type="evidence" value="ECO:0000318"/>
    <property type="project" value="GO_Central"/>
</dbReference>
<evidence type="ECO:0000313" key="6">
    <source>
        <dbReference type="Proteomes" id="UP000006906"/>
    </source>
</evidence>
<keyword evidence="6" id="KW-1185">Reference proteome</keyword>
<dbReference type="GO" id="GO:1990904">
    <property type="term" value="C:ribonucleoprotein complex"/>
    <property type="evidence" value="ECO:0007669"/>
    <property type="project" value="UniProtKB-KW"/>
</dbReference>
<keyword evidence="3" id="KW-0687">Ribonucleoprotein</keyword>
<dbReference type="RefSeq" id="XP_001693558.2">
    <property type="nucleotide sequence ID" value="XM_001693506.2"/>
</dbReference>
<dbReference type="AlphaFoldDB" id="A0A2K3D077"/>
<dbReference type="STRING" id="3055.A0A2K3D077"/>
<comment type="similarity">
    <text evidence="1">Belongs to the bacterial ribosomal protein bL28 family.</text>
</comment>
<evidence type="ECO:0000256" key="4">
    <source>
        <dbReference type="SAM" id="MobiDB-lite"/>
    </source>
</evidence>
<dbReference type="SMR" id="A0A2K3D077"/>
<proteinExistence type="evidence at protein level"/>
<dbReference type="InterPro" id="IPR026569">
    <property type="entry name" value="Ribosomal_bL28"/>
</dbReference>
<reference evidence="7" key="2">
    <citation type="journal article" date="2021" name="Nat. Commun.">
        <title>How to build a ribosome from RNA fragments in Chlamydomonas mitochondria.</title>
        <authorList>
            <person name="Waltz F."/>
            <person name="Salinas-Giege T."/>
            <person name="Englmeier R."/>
            <person name="Meichel H."/>
            <person name="Soufari H."/>
            <person name="Kuhn L."/>
            <person name="Pfeffer S."/>
            <person name="Forster F."/>
            <person name="Engel B.D."/>
            <person name="Giege P."/>
            <person name="Drouard L."/>
            <person name="Hashem Y."/>
        </authorList>
    </citation>
    <scope>STRUCTURE BY ELECTRON MICROSCOPY (3.00 ANGSTROMS)</scope>
</reference>
<dbReference type="InterPro" id="IPR037147">
    <property type="entry name" value="Ribosomal_bL28_sf"/>
</dbReference>
<organism evidence="5 6">
    <name type="scientific">Chlamydomonas reinhardtii</name>
    <name type="common">Chlamydomonas smithii</name>
    <dbReference type="NCBI Taxonomy" id="3055"/>
    <lineage>
        <taxon>Eukaryota</taxon>
        <taxon>Viridiplantae</taxon>
        <taxon>Chlorophyta</taxon>
        <taxon>core chlorophytes</taxon>
        <taxon>Chlorophyceae</taxon>
        <taxon>CS clade</taxon>
        <taxon>Chlamydomonadales</taxon>
        <taxon>Chlamydomonadaceae</taxon>
        <taxon>Chlamydomonas</taxon>
    </lineage>
</organism>